<name>A0A1H3ER28_9EURY</name>
<keyword evidence="3" id="KW-1185">Reference proteome</keyword>
<gene>
    <name evidence="2" type="ORF">SAMN05216564_101529</name>
</gene>
<keyword evidence="1" id="KW-0812">Transmembrane</keyword>
<dbReference type="InterPro" id="IPR058342">
    <property type="entry name" value="DUF8029"/>
</dbReference>
<keyword evidence="1" id="KW-0472">Membrane</keyword>
<evidence type="ECO:0000313" key="2">
    <source>
        <dbReference type="EMBL" id="SDX80424.1"/>
    </source>
</evidence>
<dbReference type="Pfam" id="PF26072">
    <property type="entry name" value="DUF8029"/>
    <property type="match status" value="1"/>
</dbReference>
<organism evidence="2 3">
    <name type="scientific">Halopenitus persicus</name>
    <dbReference type="NCBI Taxonomy" id="1048396"/>
    <lineage>
        <taxon>Archaea</taxon>
        <taxon>Methanobacteriati</taxon>
        <taxon>Methanobacteriota</taxon>
        <taxon>Stenosarchaea group</taxon>
        <taxon>Halobacteria</taxon>
        <taxon>Halobacteriales</taxon>
        <taxon>Haloferacaceae</taxon>
        <taxon>Halopenitus</taxon>
    </lineage>
</organism>
<accession>A0A1H3ER28</accession>
<dbReference type="EMBL" id="FNPC01000001">
    <property type="protein sequence ID" value="SDX80424.1"/>
    <property type="molecule type" value="Genomic_DNA"/>
</dbReference>
<feature type="transmembrane region" description="Helical" evidence="1">
    <location>
        <begin position="49"/>
        <end position="69"/>
    </location>
</feature>
<keyword evidence="1" id="KW-1133">Transmembrane helix</keyword>
<sequence length="96" mass="9770">MGHRLMPSVPLRDGMNGILPVPETTAVTADLAATVGTLPLQPGFVSTPLGQVLIALVAVAIVIVIGRVVLAIAWKLVTIAAVVVALLLLLSTSGLL</sequence>
<reference evidence="3" key="1">
    <citation type="submission" date="2016-10" db="EMBL/GenBank/DDBJ databases">
        <authorList>
            <person name="Varghese N."/>
            <person name="Submissions S."/>
        </authorList>
    </citation>
    <scope>NUCLEOTIDE SEQUENCE [LARGE SCALE GENOMIC DNA]</scope>
    <source>
        <strain evidence="3">DC30,IBRC 10041,KCTC 4046</strain>
    </source>
</reference>
<proteinExistence type="predicted"/>
<evidence type="ECO:0000313" key="3">
    <source>
        <dbReference type="Proteomes" id="UP000199079"/>
    </source>
</evidence>
<protein>
    <submittedName>
        <fullName evidence="2">Uncharacterized protein</fullName>
    </submittedName>
</protein>
<feature type="transmembrane region" description="Helical" evidence="1">
    <location>
        <begin position="76"/>
        <end position="95"/>
    </location>
</feature>
<dbReference type="AlphaFoldDB" id="A0A1H3ER28"/>
<dbReference type="Proteomes" id="UP000199079">
    <property type="component" value="Unassembled WGS sequence"/>
</dbReference>
<evidence type="ECO:0000256" key="1">
    <source>
        <dbReference type="SAM" id="Phobius"/>
    </source>
</evidence>